<evidence type="ECO:0000259" key="2">
    <source>
        <dbReference type="PROSITE" id="PS50404"/>
    </source>
</evidence>
<dbReference type="PANTHER" id="PTHR44051">
    <property type="entry name" value="GLUTATHIONE S-TRANSFERASE-RELATED"/>
    <property type="match status" value="1"/>
</dbReference>
<dbReference type="SUPFAM" id="SSF52833">
    <property type="entry name" value="Thioredoxin-like"/>
    <property type="match status" value="1"/>
</dbReference>
<organism evidence="4 5">
    <name type="scientific">Dothistroma septosporum (strain NZE10 / CBS 128990)</name>
    <name type="common">Red band needle blight fungus</name>
    <name type="synonym">Mycosphaerella pini</name>
    <dbReference type="NCBI Taxonomy" id="675120"/>
    <lineage>
        <taxon>Eukaryota</taxon>
        <taxon>Fungi</taxon>
        <taxon>Dikarya</taxon>
        <taxon>Ascomycota</taxon>
        <taxon>Pezizomycotina</taxon>
        <taxon>Dothideomycetes</taxon>
        <taxon>Dothideomycetidae</taxon>
        <taxon>Mycosphaerellales</taxon>
        <taxon>Mycosphaerellaceae</taxon>
        <taxon>Dothistroma</taxon>
    </lineage>
</organism>
<dbReference type="InterPro" id="IPR004046">
    <property type="entry name" value="GST_C"/>
</dbReference>
<dbReference type="InterPro" id="IPR036282">
    <property type="entry name" value="Glutathione-S-Trfase_C_sf"/>
</dbReference>
<feature type="domain" description="GST C-terminal" evidence="3">
    <location>
        <begin position="90"/>
        <end position="216"/>
    </location>
</feature>
<dbReference type="PANTHER" id="PTHR44051:SF9">
    <property type="entry name" value="GLUTATHIONE S-TRANSFERASE 1"/>
    <property type="match status" value="1"/>
</dbReference>
<accession>N1Q223</accession>
<dbReference type="Proteomes" id="UP000016933">
    <property type="component" value="Unassembled WGS sequence"/>
</dbReference>
<dbReference type="SUPFAM" id="SSF47616">
    <property type="entry name" value="GST C-terminal domain-like"/>
    <property type="match status" value="1"/>
</dbReference>
<dbReference type="Gene3D" id="1.20.1050.10">
    <property type="match status" value="1"/>
</dbReference>
<comment type="similarity">
    <text evidence="1">Belongs to the GST superfamily.</text>
</comment>
<dbReference type="Pfam" id="PF13409">
    <property type="entry name" value="GST_N_2"/>
    <property type="match status" value="1"/>
</dbReference>
<dbReference type="EMBL" id="KB446535">
    <property type="protein sequence ID" value="EME48685.1"/>
    <property type="molecule type" value="Genomic_DNA"/>
</dbReference>
<reference evidence="5" key="1">
    <citation type="journal article" date="2012" name="PLoS Genet.">
        <title>The genomes of the fungal plant pathogens Cladosporium fulvum and Dothistroma septosporum reveal adaptation to different hosts and lifestyles but also signatures of common ancestry.</title>
        <authorList>
            <person name="de Wit P.J.G.M."/>
            <person name="van der Burgt A."/>
            <person name="Oekmen B."/>
            <person name="Stergiopoulos I."/>
            <person name="Abd-Elsalam K.A."/>
            <person name="Aerts A.L."/>
            <person name="Bahkali A.H."/>
            <person name="Beenen H.G."/>
            <person name="Chettri P."/>
            <person name="Cox M.P."/>
            <person name="Datema E."/>
            <person name="de Vries R.P."/>
            <person name="Dhillon B."/>
            <person name="Ganley A.R."/>
            <person name="Griffiths S.A."/>
            <person name="Guo Y."/>
            <person name="Hamelin R.C."/>
            <person name="Henrissat B."/>
            <person name="Kabir M.S."/>
            <person name="Jashni M.K."/>
            <person name="Kema G."/>
            <person name="Klaubauf S."/>
            <person name="Lapidus A."/>
            <person name="Levasseur A."/>
            <person name="Lindquist E."/>
            <person name="Mehrabi R."/>
            <person name="Ohm R.A."/>
            <person name="Owen T.J."/>
            <person name="Salamov A."/>
            <person name="Schwelm A."/>
            <person name="Schijlen E."/>
            <person name="Sun H."/>
            <person name="van den Burg H.A."/>
            <person name="van Ham R.C.H.J."/>
            <person name="Zhang S."/>
            <person name="Goodwin S.B."/>
            <person name="Grigoriev I.V."/>
            <person name="Collemare J."/>
            <person name="Bradshaw R.E."/>
        </authorList>
    </citation>
    <scope>NUCLEOTIDE SEQUENCE [LARGE SCALE GENOMIC DNA]</scope>
    <source>
        <strain evidence="5">NZE10 / CBS 128990</strain>
    </source>
</reference>
<proteinExistence type="inferred from homology"/>
<dbReference type="AlphaFoldDB" id="N1Q223"/>
<dbReference type="eggNOG" id="KOG0867">
    <property type="taxonomic scope" value="Eukaryota"/>
</dbReference>
<dbReference type="InterPro" id="IPR040079">
    <property type="entry name" value="Glutathione_S-Trfase"/>
</dbReference>
<dbReference type="PROSITE" id="PS50405">
    <property type="entry name" value="GST_CTER"/>
    <property type="match status" value="1"/>
</dbReference>
<evidence type="ECO:0000256" key="1">
    <source>
        <dbReference type="ARBA" id="ARBA00007409"/>
    </source>
</evidence>
<dbReference type="OrthoDB" id="2309723at2759"/>
<dbReference type="STRING" id="675120.N1Q223"/>
<dbReference type="SFLD" id="SFLDS00019">
    <property type="entry name" value="Glutathione_Transferase_(cytos"/>
    <property type="match status" value="1"/>
</dbReference>
<dbReference type="HOGENOM" id="CLU_011226_15_4_1"/>
<gene>
    <name evidence="4" type="ORF">DOTSEDRAFT_118200</name>
</gene>
<dbReference type="InterPro" id="IPR036249">
    <property type="entry name" value="Thioredoxin-like_sf"/>
</dbReference>
<dbReference type="CDD" id="cd03046">
    <property type="entry name" value="GST_N_GTT1_like"/>
    <property type="match status" value="1"/>
</dbReference>
<evidence type="ECO:0000259" key="3">
    <source>
        <dbReference type="PROSITE" id="PS50405"/>
    </source>
</evidence>
<dbReference type="InterPro" id="IPR010987">
    <property type="entry name" value="Glutathione-S-Trfase_C-like"/>
</dbReference>
<dbReference type="PROSITE" id="PS50404">
    <property type="entry name" value="GST_NTER"/>
    <property type="match status" value="1"/>
</dbReference>
<sequence>MTIVVHHLGISQSERILWLLEELGLDYKLVRHVRDPVVAPESLKAVPGNKPGKSPFIEDTDAGITLSESNAITDYIIFKHGNGRLALAPSHDDFADYLYWKDFANSTMQPNMITSMFLGLANVPREEMASQFVEERLNAGLKHMDERLGQSKWLAGDEFTAAETMSVYAVTTQRYFGPRISLAGYGNILRWLKDCAERSAYQKAMEKGDPEMKPLLAAEAPQVGIMESGGSKSSHWKK</sequence>
<dbReference type="Gene3D" id="3.40.30.10">
    <property type="entry name" value="Glutaredoxin"/>
    <property type="match status" value="1"/>
</dbReference>
<evidence type="ECO:0000313" key="5">
    <source>
        <dbReference type="Proteomes" id="UP000016933"/>
    </source>
</evidence>
<dbReference type="OMA" id="YADYVFW"/>
<reference evidence="4 5" key="2">
    <citation type="journal article" date="2012" name="PLoS Pathog.">
        <title>Diverse lifestyles and strategies of plant pathogenesis encoded in the genomes of eighteen Dothideomycetes fungi.</title>
        <authorList>
            <person name="Ohm R.A."/>
            <person name="Feau N."/>
            <person name="Henrissat B."/>
            <person name="Schoch C.L."/>
            <person name="Horwitz B.A."/>
            <person name="Barry K.W."/>
            <person name="Condon B.J."/>
            <person name="Copeland A.C."/>
            <person name="Dhillon B."/>
            <person name="Glaser F."/>
            <person name="Hesse C.N."/>
            <person name="Kosti I."/>
            <person name="LaButti K."/>
            <person name="Lindquist E.A."/>
            <person name="Lucas S."/>
            <person name="Salamov A.A."/>
            <person name="Bradshaw R.E."/>
            <person name="Ciuffetti L."/>
            <person name="Hamelin R.C."/>
            <person name="Kema G.H.J."/>
            <person name="Lawrence C."/>
            <person name="Scott J.A."/>
            <person name="Spatafora J.W."/>
            <person name="Turgeon B.G."/>
            <person name="de Wit P.J.G.M."/>
            <person name="Zhong S."/>
            <person name="Goodwin S.B."/>
            <person name="Grigoriev I.V."/>
        </authorList>
    </citation>
    <scope>NUCLEOTIDE SEQUENCE [LARGE SCALE GENOMIC DNA]</scope>
    <source>
        <strain evidence="5">NZE10 / CBS 128990</strain>
    </source>
</reference>
<protein>
    <submittedName>
        <fullName evidence="4">Uncharacterized protein</fullName>
    </submittedName>
</protein>
<dbReference type="InterPro" id="IPR004045">
    <property type="entry name" value="Glutathione_S-Trfase_N"/>
</dbReference>
<feature type="domain" description="GST N-terminal" evidence="2">
    <location>
        <begin position="1"/>
        <end position="84"/>
    </location>
</feature>
<dbReference type="Pfam" id="PF00043">
    <property type="entry name" value="GST_C"/>
    <property type="match status" value="1"/>
</dbReference>
<evidence type="ECO:0000313" key="4">
    <source>
        <dbReference type="EMBL" id="EME48685.1"/>
    </source>
</evidence>
<keyword evidence="5" id="KW-1185">Reference proteome</keyword>
<name>N1Q223_DOTSN</name>